<dbReference type="Pfam" id="PF02909">
    <property type="entry name" value="TetR_C_1"/>
    <property type="match status" value="1"/>
</dbReference>
<dbReference type="Proteomes" id="UP001597368">
    <property type="component" value="Unassembled WGS sequence"/>
</dbReference>
<proteinExistence type="predicted"/>
<evidence type="ECO:0000256" key="2">
    <source>
        <dbReference type="ARBA" id="ARBA00023125"/>
    </source>
</evidence>
<feature type="domain" description="HTH tetR-type" evidence="5">
    <location>
        <begin position="33"/>
        <end position="93"/>
    </location>
</feature>
<dbReference type="InterPro" id="IPR050109">
    <property type="entry name" value="HTH-type_TetR-like_transc_reg"/>
</dbReference>
<evidence type="ECO:0000313" key="7">
    <source>
        <dbReference type="Proteomes" id="UP001597368"/>
    </source>
</evidence>
<dbReference type="Pfam" id="PF00440">
    <property type="entry name" value="TetR_N"/>
    <property type="match status" value="1"/>
</dbReference>
<reference evidence="7" key="1">
    <citation type="journal article" date="2019" name="Int. J. Syst. Evol. Microbiol.">
        <title>The Global Catalogue of Microorganisms (GCM) 10K type strain sequencing project: providing services to taxonomists for standard genome sequencing and annotation.</title>
        <authorList>
            <consortium name="The Broad Institute Genomics Platform"/>
            <consortium name="The Broad Institute Genome Sequencing Center for Infectious Disease"/>
            <person name="Wu L."/>
            <person name="Ma J."/>
        </authorList>
    </citation>
    <scope>NUCLEOTIDE SEQUENCE [LARGE SCALE GENOMIC DNA]</scope>
    <source>
        <strain evidence="7">ICMP 6774ER</strain>
    </source>
</reference>
<keyword evidence="1" id="KW-0805">Transcription regulation</keyword>
<dbReference type="InterPro" id="IPR004111">
    <property type="entry name" value="Repressor_TetR_C"/>
</dbReference>
<protein>
    <submittedName>
        <fullName evidence="6">TetR/AcrR family transcriptional regulator</fullName>
    </submittedName>
</protein>
<keyword evidence="3" id="KW-0804">Transcription</keyword>
<dbReference type="InterPro" id="IPR036271">
    <property type="entry name" value="Tet_transcr_reg_TetR-rel_C_sf"/>
</dbReference>
<keyword evidence="2 4" id="KW-0238">DNA-binding</keyword>
<evidence type="ECO:0000256" key="3">
    <source>
        <dbReference type="ARBA" id="ARBA00023163"/>
    </source>
</evidence>
<evidence type="ECO:0000313" key="6">
    <source>
        <dbReference type="EMBL" id="MFD1936519.1"/>
    </source>
</evidence>
<feature type="DNA-binding region" description="H-T-H motif" evidence="4">
    <location>
        <begin position="56"/>
        <end position="75"/>
    </location>
</feature>
<name>A0ABW4T5M2_9ACTN</name>
<dbReference type="Gene3D" id="1.10.10.60">
    <property type="entry name" value="Homeodomain-like"/>
    <property type="match status" value="1"/>
</dbReference>
<dbReference type="SUPFAM" id="SSF48498">
    <property type="entry name" value="Tetracyclin repressor-like, C-terminal domain"/>
    <property type="match status" value="1"/>
</dbReference>
<dbReference type="Gene3D" id="1.10.357.10">
    <property type="entry name" value="Tetracycline Repressor, domain 2"/>
    <property type="match status" value="1"/>
</dbReference>
<dbReference type="PROSITE" id="PS50977">
    <property type="entry name" value="HTH_TETR_2"/>
    <property type="match status" value="1"/>
</dbReference>
<evidence type="ECO:0000256" key="1">
    <source>
        <dbReference type="ARBA" id="ARBA00023015"/>
    </source>
</evidence>
<sequence>MRAAGRTGSTDLDAVADLLWRAGDERADDGRVRLSARLIVEAAVTIADAEGLDALSMQRVASVLGYTSMALYRHVPGKDQLVAAMTDVATGRPPAPTSPPPSWRAEIESWVDAVWEVYLRHPWLVRVPTNSAPVGPNELAWLEALLGPLSRAGLDRAELIPMATFISGAVRGLARAATELDPAAAAAYGQVLARHVDPGRFPVLSSLMAEDGLVEDDGGDLTPSVHHGMNRLLDGIEALRDRRSTQRKGT</sequence>
<dbReference type="InterPro" id="IPR009057">
    <property type="entry name" value="Homeodomain-like_sf"/>
</dbReference>
<dbReference type="PANTHER" id="PTHR30055">
    <property type="entry name" value="HTH-TYPE TRANSCRIPTIONAL REGULATOR RUTR"/>
    <property type="match status" value="1"/>
</dbReference>
<evidence type="ECO:0000259" key="5">
    <source>
        <dbReference type="PROSITE" id="PS50977"/>
    </source>
</evidence>
<accession>A0ABW4T5M2</accession>
<dbReference type="RefSeq" id="WP_379576858.1">
    <property type="nucleotide sequence ID" value="NZ_JBHUFV010000050.1"/>
</dbReference>
<dbReference type="PANTHER" id="PTHR30055:SF151">
    <property type="entry name" value="TRANSCRIPTIONAL REGULATORY PROTEIN"/>
    <property type="match status" value="1"/>
</dbReference>
<dbReference type="SUPFAM" id="SSF46689">
    <property type="entry name" value="Homeodomain-like"/>
    <property type="match status" value="1"/>
</dbReference>
<keyword evidence="7" id="KW-1185">Reference proteome</keyword>
<evidence type="ECO:0000256" key="4">
    <source>
        <dbReference type="PROSITE-ProRule" id="PRU00335"/>
    </source>
</evidence>
<dbReference type="EMBL" id="JBHUFV010000050">
    <property type="protein sequence ID" value="MFD1936519.1"/>
    <property type="molecule type" value="Genomic_DNA"/>
</dbReference>
<comment type="caution">
    <text evidence="6">The sequence shown here is derived from an EMBL/GenBank/DDBJ whole genome shotgun (WGS) entry which is preliminary data.</text>
</comment>
<dbReference type="InterPro" id="IPR001647">
    <property type="entry name" value="HTH_TetR"/>
</dbReference>
<organism evidence="6 7">
    <name type="scientific">Nonomuraea mangrovi</name>
    <dbReference type="NCBI Taxonomy" id="2316207"/>
    <lineage>
        <taxon>Bacteria</taxon>
        <taxon>Bacillati</taxon>
        <taxon>Actinomycetota</taxon>
        <taxon>Actinomycetes</taxon>
        <taxon>Streptosporangiales</taxon>
        <taxon>Streptosporangiaceae</taxon>
        <taxon>Nonomuraea</taxon>
    </lineage>
</organism>
<gene>
    <name evidence="6" type="ORF">ACFSKW_34100</name>
</gene>